<dbReference type="EMBL" id="FXYD01000004">
    <property type="protein sequence ID" value="SMX41480.1"/>
    <property type="molecule type" value="Genomic_DNA"/>
</dbReference>
<sequence length="61" mass="7174">MTRHVLDHRETPDSSKRVARILKKEKQEMGQTTRRRLIEHSRLAGGKRLVQFTKIERGHVA</sequence>
<evidence type="ECO:0000313" key="2">
    <source>
        <dbReference type="Proteomes" id="UP000203464"/>
    </source>
</evidence>
<gene>
    <name evidence="1" type="ORF">OCA8868_02522</name>
</gene>
<proteinExistence type="predicted"/>
<organism evidence="1 2">
    <name type="scientific">Octadecabacter ascidiaceicola</name>
    <dbReference type="NCBI Taxonomy" id="1655543"/>
    <lineage>
        <taxon>Bacteria</taxon>
        <taxon>Pseudomonadati</taxon>
        <taxon>Pseudomonadota</taxon>
        <taxon>Alphaproteobacteria</taxon>
        <taxon>Rhodobacterales</taxon>
        <taxon>Roseobacteraceae</taxon>
        <taxon>Octadecabacter</taxon>
    </lineage>
</organism>
<name>A0A238KFA8_9RHOB</name>
<protein>
    <submittedName>
        <fullName evidence="1">Uncharacterized protein</fullName>
    </submittedName>
</protein>
<dbReference type="Proteomes" id="UP000203464">
    <property type="component" value="Unassembled WGS sequence"/>
</dbReference>
<keyword evidence="2" id="KW-1185">Reference proteome</keyword>
<evidence type="ECO:0000313" key="1">
    <source>
        <dbReference type="EMBL" id="SMX41480.1"/>
    </source>
</evidence>
<dbReference type="AlphaFoldDB" id="A0A238KFA8"/>
<reference evidence="2" key="1">
    <citation type="submission" date="2017-05" db="EMBL/GenBank/DDBJ databases">
        <authorList>
            <person name="Rodrigo-Torres L."/>
            <person name="Arahal R. D."/>
            <person name="Lucena T."/>
        </authorList>
    </citation>
    <scope>NUCLEOTIDE SEQUENCE [LARGE SCALE GENOMIC DNA]</scope>
    <source>
        <strain evidence="2">CECT 8868</strain>
    </source>
</reference>
<accession>A0A238KFA8</accession>